<dbReference type="GO" id="GO:0044804">
    <property type="term" value="P:nucleophagy"/>
    <property type="evidence" value="ECO:0007669"/>
    <property type="project" value="TreeGrafter"/>
</dbReference>
<dbReference type="AlphaFoldDB" id="A0A6G3MGK6"/>
<dbReference type="GO" id="GO:0000407">
    <property type="term" value="C:phagophore assembly site"/>
    <property type="evidence" value="ECO:0007669"/>
    <property type="project" value="TreeGrafter"/>
</dbReference>
<dbReference type="PANTHER" id="PTHR12866">
    <property type="entry name" value="UBIQUITIN-LIKE-CONJUGATING ENZYME ATG3"/>
    <property type="match status" value="1"/>
</dbReference>
<proteinExistence type="inferred from homology"/>
<evidence type="ECO:0000256" key="6">
    <source>
        <dbReference type="ARBA" id="ARBA00022786"/>
    </source>
</evidence>
<organism evidence="10">
    <name type="scientific">Henneguya salminicola</name>
    <name type="common">Myxosporean</name>
    <dbReference type="NCBI Taxonomy" id="69463"/>
    <lineage>
        <taxon>Eukaryota</taxon>
        <taxon>Metazoa</taxon>
        <taxon>Cnidaria</taxon>
        <taxon>Myxozoa</taxon>
        <taxon>Myxosporea</taxon>
        <taxon>Bivalvulida</taxon>
        <taxon>Platysporina</taxon>
        <taxon>Myxobolidae</taxon>
        <taxon>Henneguya</taxon>
    </lineage>
</organism>
<keyword evidence="8" id="KW-0072">Autophagy</keyword>
<evidence type="ECO:0000256" key="9">
    <source>
        <dbReference type="ARBA" id="ARBA00034553"/>
    </source>
</evidence>
<evidence type="ECO:0000256" key="3">
    <source>
        <dbReference type="ARBA" id="ARBA00017573"/>
    </source>
</evidence>
<protein>
    <recommendedName>
        <fullName evidence="3">Ubiquitin-like-conjugating enzyme ATG3</fullName>
    </recommendedName>
    <alternativeName>
        <fullName evidence="9">Autophagy-related protein 3</fullName>
    </alternativeName>
</protein>
<dbReference type="Pfam" id="PF03987">
    <property type="entry name" value="Autophagy_act_C"/>
    <property type="match status" value="1"/>
</dbReference>
<keyword evidence="4" id="KW-0813">Transport</keyword>
<dbReference type="GO" id="GO:0061723">
    <property type="term" value="P:glycophagy"/>
    <property type="evidence" value="ECO:0007669"/>
    <property type="project" value="TreeGrafter"/>
</dbReference>
<dbReference type="OrthoDB" id="1584384at2759"/>
<evidence type="ECO:0000256" key="7">
    <source>
        <dbReference type="ARBA" id="ARBA00022927"/>
    </source>
</evidence>
<evidence type="ECO:0000256" key="4">
    <source>
        <dbReference type="ARBA" id="ARBA00022448"/>
    </source>
</evidence>
<name>A0A6G3MGK6_HENSL</name>
<evidence type="ECO:0000256" key="1">
    <source>
        <dbReference type="ARBA" id="ARBA00004496"/>
    </source>
</evidence>
<dbReference type="PANTHER" id="PTHR12866:SF2">
    <property type="entry name" value="UBIQUITIN-LIKE-CONJUGATING ENZYME ATG3"/>
    <property type="match status" value="1"/>
</dbReference>
<dbReference type="GO" id="GO:0000045">
    <property type="term" value="P:autophagosome assembly"/>
    <property type="evidence" value="ECO:0007669"/>
    <property type="project" value="TreeGrafter"/>
</dbReference>
<dbReference type="GO" id="GO:0005829">
    <property type="term" value="C:cytosol"/>
    <property type="evidence" value="ECO:0007669"/>
    <property type="project" value="TreeGrafter"/>
</dbReference>
<comment type="similarity">
    <text evidence="2">Belongs to the ATG3 family.</text>
</comment>
<reference evidence="10" key="1">
    <citation type="submission" date="2018-11" db="EMBL/GenBank/DDBJ databases">
        <title>Henneguya salminicola genome and transcriptome.</title>
        <authorList>
            <person name="Yahalomi D."/>
            <person name="Atkinson S.D."/>
            <person name="Neuhof M."/>
            <person name="Chang E.S."/>
            <person name="Philippe H."/>
            <person name="Cartwright P."/>
            <person name="Bartholomew J.L."/>
            <person name="Huchon D."/>
        </authorList>
    </citation>
    <scope>NUCLEOTIDE SEQUENCE</scope>
    <source>
        <strain evidence="10">Hz1</strain>
        <tissue evidence="10">Whole</tissue>
    </source>
</reference>
<accession>A0A6G3MGK6</accession>
<dbReference type="EMBL" id="GHBP01002706">
    <property type="protein sequence ID" value="NDJ93172.1"/>
    <property type="molecule type" value="Transcribed_RNA"/>
</dbReference>
<evidence type="ECO:0000256" key="8">
    <source>
        <dbReference type="ARBA" id="ARBA00023006"/>
    </source>
</evidence>
<sequence length="222" mass="25604">MARNMKFILARCSERAAEEFSSFSESTITGDLGEWTISDSTDTKTTKTYGIKKIIISASMEDELNIPDNIINDDHPMDMEDFFDKATPEELLVSEENRDINVVKTRTYDLYITYDNYYRVPRLWLMGYNENGCPLTIAQTFEDISQDHMNKSVTLMPHPLLGLQMPSVHPCKHSDIMKKMLEASIEGGKEIEVHQYLLAFLKFVQTVIPTINYDYTRQFNMG</sequence>
<dbReference type="Gene3D" id="3.30.1460.50">
    <property type="match status" value="1"/>
</dbReference>
<dbReference type="GO" id="GO:0019776">
    <property type="term" value="F:Atg8-family ligase activity"/>
    <property type="evidence" value="ECO:0007669"/>
    <property type="project" value="TreeGrafter"/>
</dbReference>
<comment type="subcellular location">
    <subcellularLocation>
        <location evidence="1">Cytoplasm</location>
    </subcellularLocation>
</comment>
<evidence type="ECO:0000313" key="10">
    <source>
        <dbReference type="EMBL" id="NDJ93172.1"/>
    </source>
</evidence>
<evidence type="ECO:0000256" key="2">
    <source>
        <dbReference type="ARBA" id="ARBA00007683"/>
    </source>
</evidence>
<dbReference type="GO" id="GO:0000422">
    <property type="term" value="P:autophagy of mitochondrion"/>
    <property type="evidence" value="ECO:0007669"/>
    <property type="project" value="TreeGrafter"/>
</dbReference>
<keyword evidence="7" id="KW-0653">Protein transport</keyword>
<evidence type="ECO:0000256" key="5">
    <source>
        <dbReference type="ARBA" id="ARBA00022490"/>
    </source>
</evidence>
<keyword evidence="6" id="KW-0833">Ubl conjugation pathway</keyword>
<dbReference type="InterPro" id="IPR007135">
    <property type="entry name" value="Atg3/Atg10"/>
</dbReference>
<dbReference type="GO" id="GO:0015031">
    <property type="term" value="P:protein transport"/>
    <property type="evidence" value="ECO:0007669"/>
    <property type="project" value="UniProtKB-KW"/>
</dbReference>
<keyword evidence="5" id="KW-0963">Cytoplasm</keyword>